<dbReference type="Pfam" id="PF04076">
    <property type="entry name" value="BOF"/>
    <property type="match status" value="1"/>
</dbReference>
<dbReference type="AlphaFoldDB" id="A0A0A5HYB5"/>
<sequence length="121" mass="13457">MQSPLIALTAVAFIVPSMAFAHGDKGQTSINYAGPVETVSLDTLLAQKSFRDKEVVVEGFLIRQVSKDEFVFSDGQSEMTIELDDDVRLNESINETTKVRLFGEYEGGKHPEIEVEHIQIL</sequence>
<evidence type="ECO:0000313" key="4">
    <source>
        <dbReference type="Proteomes" id="UP000030451"/>
    </source>
</evidence>
<organism evidence="3 4">
    <name type="scientific">Photobacterium sp. (strain ATCC 43367)</name>
    <dbReference type="NCBI Taxonomy" id="379097"/>
    <lineage>
        <taxon>Bacteria</taxon>
        <taxon>Pseudomonadati</taxon>
        <taxon>Pseudomonadota</taxon>
        <taxon>Gammaproteobacteria</taxon>
        <taxon>Vibrionales</taxon>
        <taxon>Vibrionaceae</taxon>
        <taxon>Vibrio</taxon>
        <taxon>Vibrio oreintalis group</taxon>
    </lineage>
</organism>
<dbReference type="SUPFAM" id="SSF101756">
    <property type="entry name" value="Hypothetical protein YgiW"/>
    <property type="match status" value="1"/>
</dbReference>
<dbReference type="PANTHER" id="PTHR36571:SF1">
    <property type="entry name" value="PROTEIN YGIW"/>
    <property type="match status" value="1"/>
</dbReference>
<dbReference type="EMBL" id="JRWP01000003">
    <property type="protein sequence ID" value="KGY10547.1"/>
    <property type="molecule type" value="Genomic_DNA"/>
</dbReference>
<feature type="signal peptide" evidence="2">
    <location>
        <begin position="1"/>
        <end position="21"/>
    </location>
</feature>
<evidence type="ECO:0000256" key="1">
    <source>
        <dbReference type="ARBA" id="ARBA00022729"/>
    </source>
</evidence>
<dbReference type="Gene3D" id="2.40.50.200">
    <property type="entry name" value="Bacterial OB-fold"/>
    <property type="match status" value="1"/>
</dbReference>
<dbReference type="Proteomes" id="UP000030451">
    <property type="component" value="Unassembled WGS sequence"/>
</dbReference>
<evidence type="ECO:0000256" key="2">
    <source>
        <dbReference type="SAM" id="SignalP"/>
    </source>
</evidence>
<protein>
    <submittedName>
        <fullName evidence="3">Uncharacterized protein</fullName>
    </submittedName>
</protein>
<dbReference type="PANTHER" id="PTHR36571">
    <property type="entry name" value="PROTEIN YGIW"/>
    <property type="match status" value="1"/>
</dbReference>
<reference evidence="3 4" key="1">
    <citation type="submission" date="2014-10" db="EMBL/GenBank/DDBJ databases">
        <title>Genome sequencing of Vibrio sinaloensis T08.</title>
        <authorList>
            <person name="Chan K.-G."/>
            <person name="Mohamad N.I."/>
        </authorList>
    </citation>
    <scope>NUCLEOTIDE SEQUENCE [LARGE SCALE GENOMIC DNA]</scope>
    <source>
        <strain evidence="3 4">T08</strain>
    </source>
</reference>
<feature type="chain" id="PRO_5002010070" evidence="2">
    <location>
        <begin position="22"/>
        <end position="121"/>
    </location>
</feature>
<comment type="caution">
    <text evidence="3">The sequence shown here is derived from an EMBL/GenBank/DDBJ whole genome shotgun (WGS) entry which is preliminary data.</text>
</comment>
<dbReference type="InterPro" id="IPR005220">
    <property type="entry name" value="CarO-like"/>
</dbReference>
<gene>
    <name evidence="3" type="ORF">NM06_01530</name>
</gene>
<name>A0A0A5HYB5_PHOS4</name>
<keyword evidence="1 2" id="KW-0732">Signal</keyword>
<dbReference type="InterPro" id="IPR036700">
    <property type="entry name" value="BOBF_sf"/>
</dbReference>
<dbReference type="NCBIfam" id="NF033674">
    <property type="entry name" value="stress_OB_fold"/>
    <property type="match status" value="1"/>
</dbReference>
<evidence type="ECO:0000313" key="3">
    <source>
        <dbReference type="EMBL" id="KGY10547.1"/>
    </source>
</evidence>
<proteinExistence type="predicted"/>
<dbReference type="RefSeq" id="WP_038187313.1">
    <property type="nucleotide sequence ID" value="NZ_JRWP01000003.1"/>
</dbReference>
<accession>A0A0A5HYB5</accession>
<dbReference type="STRING" id="379097.SE23_04090"/>